<dbReference type="WBParaSite" id="PS1159_v2.g1236.t1">
    <property type="protein sequence ID" value="PS1159_v2.g1236.t1"/>
    <property type="gene ID" value="PS1159_v2.g1236"/>
</dbReference>
<accession>A0AC35F036</accession>
<protein>
    <submittedName>
        <fullName evidence="2">FLYWCH-type domain-containing protein</fullName>
    </submittedName>
</protein>
<dbReference type="Proteomes" id="UP000887580">
    <property type="component" value="Unplaced"/>
</dbReference>
<name>A0AC35F036_9BILA</name>
<proteinExistence type="predicted"/>
<reference evidence="2" key="1">
    <citation type="submission" date="2022-11" db="UniProtKB">
        <authorList>
            <consortium name="WormBaseParasite"/>
        </authorList>
    </citation>
    <scope>IDENTIFICATION</scope>
</reference>
<evidence type="ECO:0000313" key="2">
    <source>
        <dbReference type="WBParaSite" id="PS1159_v2.g1236.t1"/>
    </source>
</evidence>
<organism evidence="1 2">
    <name type="scientific">Panagrolaimus sp. PS1159</name>
    <dbReference type="NCBI Taxonomy" id="55785"/>
    <lineage>
        <taxon>Eukaryota</taxon>
        <taxon>Metazoa</taxon>
        <taxon>Ecdysozoa</taxon>
        <taxon>Nematoda</taxon>
        <taxon>Chromadorea</taxon>
        <taxon>Rhabditida</taxon>
        <taxon>Tylenchina</taxon>
        <taxon>Panagrolaimomorpha</taxon>
        <taxon>Panagrolaimoidea</taxon>
        <taxon>Panagrolaimidae</taxon>
        <taxon>Panagrolaimus</taxon>
    </lineage>
</organism>
<evidence type="ECO:0000313" key="1">
    <source>
        <dbReference type="Proteomes" id="UP000887580"/>
    </source>
</evidence>
<sequence>MLLALFFTLFYNFALFALRVFEDGGGGAQNQPPPVDLLATIFLSTRAGSKKNNSKNINFEGATFYSDGTQQVKDGSTNYYWTCSRHREDGCKRRITTKAISETSHRVVKLSGEHSHEFIAAVSEAKKVRAELTNLARTTRDRVIDLVEDARGSVSAPVLEFLGNRETILRSARYIKQRTALTNLHPNNPNSLSELEIPVEYTVMQMRNAHGDGTHESDFLVYDSGIEDGEDRFLCFSCDMLFELLKNS</sequence>